<accession>A0A6J4JDK6</accession>
<name>A0A6J4JDK6_9CHLR</name>
<organism evidence="2">
    <name type="scientific">uncultured Chloroflexia bacterium</name>
    <dbReference type="NCBI Taxonomy" id="1672391"/>
    <lineage>
        <taxon>Bacteria</taxon>
        <taxon>Bacillati</taxon>
        <taxon>Chloroflexota</taxon>
        <taxon>Chloroflexia</taxon>
        <taxon>environmental samples</taxon>
    </lineage>
</organism>
<feature type="region of interest" description="Disordered" evidence="1">
    <location>
        <begin position="47"/>
        <end position="76"/>
    </location>
</feature>
<evidence type="ECO:0000256" key="1">
    <source>
        <dbReference type="SAM" id="MobiDB-lite"/>
    </source>
</evidence>
<dbReference type="SUPFAM" id="SSF54909">
    <property type="entry name" value="Dimeric alpha+beta barrel"/>
    <property type="match status" value="1"/>
</dbReference>
<protein>
    <recommendedName>
        <fullName evidence="3">EthD domain-containing protein</fullName>
    </recommendedName>
</protein>
<dbReference type="NCBIfam" id="TIGR02118">
    <property type="entry name" value="EthD family reductase"/>
    <property type="match status" value="1"/>
</dbReference>
<dbReference type="GO" id="GO:0016491">
    <property type="term" value="F:oxidoreductase activity"/>
    <property type="evidence" value="ECO:0007669"/>
    <property type="project" value="InterPro"/>
</dbReference>
<proteinExistence type="predicted"/>
<dbReference type="InterPro" id="IPR011008">
    <property type="entry name" value="Dimeric_a/b-barrel"/>
</dbReference>
<dbReference type="EMBL" id="CADCTR010001020">
    <property type="protein sequence ID" value="CAA9277554.1"/>
    <property type="molecule type" value="Genomic_DNA"/>
</dbReference>
<dbReference type="AlphaFoldDB" id="A0A6J4JDK6"/>
<gene>
    <name evidence="2" type="ORF">AVDCRST_MAG93-2978</name>
</gene>
<sequence length="76" mass="8153">MVNEKIPNLSRWTAVKAMGTPTGDAPPYHIAVELYFPSVEALQEAFGTEGGQETAAHASISTRGPPVLLVSEEEEQ</sequence>
<dbReference type="InterPro" id="IPR009799">
    <property type="entry name" value="EthD_dom"/>
</dbReference>
<evidence type="ECO:0000313" key="2">
    <source>
        <dbReference type="EMBL" id="CAA9277554.1"/>
    </source>
</evidence>
<dbReference type="Gene3D" id="3.30.70.100">
    <property type="match status" value="1"/>
</dbReference>
<reference evidence="2" key="1">
    <citation type="submission" date="2020-02" db="EMBL/GenBank/DDBJ databases">
        <authorList>
            <person name="Meier V. D."/>
        </authorList>
    </citation>
    <scope>NUCLEOTIDE SEQUENCE</scope>
    <source>
        <strain evidence="2">AVDCRST_MAG93</strain>
    </source>
</reference>
<evidence type="ECO:0008006" key="3">
    <source>
        <dbReference type="Google" id="ProtNLM"/>
    </source>
</evidence>